<dbReference type="AlphaFoldDB" id="L7CLS4"/>
<gene>
    <name evidence="6" type="ORF">RBSWK_01211</name>
</gene>
<dbReference type="InterPro" id="IPR022655">
    <property type="entry name" value="DUF1553"/>
</dbReference>
<feature type="domain" description="DUF1553" evidence="4">
    <location>
        <begin position="590"/>
        <end position="843"/>
    </location>
</feature>
<evidence type="ECO:0000313" key="7">
    <source>
        <dbReference type="Proteomes" id="UP000010959"/>
    </source>
</evidence>
<dbReference type="Pfam" id="PF07635">
    <property type="entry name" value="PSCyt1"/>
    <property type="match status" value="1"/>
</dbReference>
<evidence type="ECO:0000259" key="3">
    <source>
        <dbReference type="Pfam" id="PF07583"/>
    </source>
</evidence>
<feature type="coiled-coil region" evidence="1">
    <location>
        <begin position="505"/>
        <end position="539"/>
    </location>
</feature>
<sequence length="896" mass="102010">MPFQRRYFPSRLARETRLPRVLILATVLCSTVLGPISPDRLDAADVDRDTEDAKPVSESDESSVSFSRDIRPLLSNRCFACHGPDAGSREGGLRLDQPDGDEGAIGYAIEPHSVEESEVWHRITADDESMLMPPPDSHLDPFNEEETELIRRWIESGAVYEDFWAFRAPKRPQPPTTKNAEWSTQTVDQFVLRKLESLRRHPSEKADARTLLRRVTLDLTGLPPSREAIRQFESAYANSPELAWEELVDDLLSRPQFGEHIARHWLDLVRFADTNGMHKDFYRNHVAYRDWVIRSFNENHPYDEFVRDQIAGDLHPQPTRDQLIASGFNRLHLIIDRGTALPEESHVKNVLDRVTAVGTAFMGLTVQCAQCHDHKFDPITQKEFFSLYAFFNNIDAEPETNPRQVVDGFQEPYARFPTEAQQAELDRLDSDLAKLDQQIVPLNKRVNQITKRIQQIKEIEPANEEAAEPETSQAENLEGTATDADAMTPEEEAHAKTIRAWDALKEALHSELGQLKSSLAKLQKQRAKLQRDRTAVERAVDKAMVMKERDEVRKTFVLIRGQYDAPGEEVQRGVPSFLPPLEPQSETPSRMDLANWMVAPENPLTARVAVNRFWQLFFGVGLVKTSEDFGNQGEVPSHPELLDELAVTFVESGWDIKALLKRIVMSKTYRQSSRATPDEFKADAENRLLSRGPRYRLDAEMIRDQILFSSGLLSTRMHGPSVKPPQPDGLWKAVSMTGERFHPDQGESIYRRSVYTFWKRAMPPPQMTILNAPNRDACIARRERTNTPTQALLLLNESEYLRAARQLAQSVLHEPAEDRVVFAYETVTSKLPDAEEIDVLKTLLSDLRDEYASSPELVDDLCEGVSIDEPQDKVEFAAWTVLCNTLYNLDITKTKD</sequence>
<protein>
    <submittedName>
        <fullName evidence="6">Protein containing planctomycete cytochrome C domain protein</fullName>
    </submittedName>
</protein>
<reference evidence="6 7" key="1">
    <citation type="journal article" date="2013" name="Mar. Genomics">
        <title>Expression of sulfatases in Rhodopirellula baltica and the diversity of sulfatases in the genus Rhodopirellula.</title>
        <authorList>
            <person name="Wegner C.E."/>
            <person name="Richter-Heitmann T."/>
            <person name="Klindworth A."/>
            <person name="Klockow C."/>
            <person name="Richter M."/>
            <person name="Achstetter T."/>
            <person name="Glockner F.O."/>
            <person name="Harder J."/>
        </authorList>
    </citation>
    <scope>NUCLEOTIDE SEQUENCE [LARGE SCALE GENOMIC DNA]</scope>
    <source>
        <strain evidence="6 7">SWK14</strain>
    </source>
</reference>
<feature type="region of interest" description="Disordered" evidence="2">
    <location>
        <begin position="460"/>
        <end position="479"/>
    </location>
</feature>
<evidence type="ECO:0000259" key="5">
    <source>
        <dbReference type="Pfam" id="PF07635"/>
    </source>
</evidence>
<evidence type="ECO:0000259" key="4">
    <source>
        <dbReference type="Pfam" id="PF07587"/>
    </source>
</evidence>
<feature type="compositionally biased region" description="Basic and acidic residues" evidence="2">
    <location>
        <begin position="39"/>
        <end position="57"/>
    </location>
</feature>
<dbReference type="Proteomes" id="UP000010959">
    <property type="component" value="Unassembled WGS sequence"/>
</dbReference>
<evidence type="ECO:0000256" key="2">
    <source>
        <dbReference type="SAM" id="MobiDB-lite"/>
    </source>
</evidence>
<feature type="region of interest" description="Disordered" evidence="2">
    <location>
        <begin position="39"/>
        <end position="64"/>
    </location>
</feature>
<feature type="domain" description="DUF1549" evidence="3">
    <location>
        <begin position="187"/>
        <end position="395"/>
    </location>
</feature>
<dbReference type="PATRIC" id="fig|993516.3.peg.1279"/>
<dbReference type="Pfam" id="PF07587">
    <property type="entry name" value="PSD1"/>
    <property type="match status" value="1"/>
</dbReference>
<dbReference type="InterPro" id="IPR011429">
    <property type="entry name" value="Cyt_c_Planctomycete-type"/>
</dbReference>
<dbReference type="PANTHER" id="PTHR35889:SF3">
    <property type="entry name" value="F-BOX DOMAIN-CONTAINING PROTEIN"/>
    <property type="match status" value="1"/>
</dbReference>
<name>L7CLS4_RHOBT</name>
<evidence type="ECO:0000256" key="1">
    <source>
        <dbReference type="SAM" id="Coils"/>
    </source>
</evidence>
<organism evidence="6 7">
    <name type="scientific">Rhodopirellula baltica SWK14</name>
    <dbReference type="NCBI Taxonomy" id="993516"/>
    <lineage>
        <taxon>Bacteria</taxon>
        <taxon>Pseudomonadati</taxon>
        <taxon>Planctomycetota</taxon>
        <taxon>Planctomycetia</taxon>
        <taxon>Pirellulales</taxon>
        <taxon>Pirellulaceae</taxon>
        <taxon>Rhodopirellula</taxon>
    </lineage>
</organism>
<dbReference type="RefSeq" id="WP_007336447.1">
    <property type="nucleotide sequence ID" value="NZ_AMWG01000022.1"/>
</dbReference>
<dbReference type="EMBL" id="AMWG01000022">
    <property type="protein sequence ID" value="ELP34918.1"/>
    <property type="molecule type" value="Genomic_DNA"/>
</dbReference>
<dbReference type="InterPro" id="IPR011444">
    <property type="entry name" value="DUF1549"/>
</dbReference>
<keyword evidence="1" id="KW-0175">Coiled coil</keyword>
<evidence type="ECO:0000313" key="6">
    <source>
        <dbReference type="EMBL" id="ELP34918.1"/>
    </source>
</evidence>
<dbReference type="Pfam" id="PF07583">
    <property type="entry name" value="PSCyt2"/>
    <property type="match status" value="1"/>
</dbReference>
<feature type="domain" description="Cytochrome C Planctomycete-type" evidence="5">
    <location>
        <begin position="78"/>
        <end position="136"/>
    </location>
</feature>
<proteinExistence type="predicted"/>
<accession>L7CLS4</accession>
<dbReference type="PANTHER" id="PTHR35889">
    <property type="entry name" value="CYCLOINULO-OLIGOSACCHARIDE FRUCTANOTRANSFERASE-RELATED"/>
    <property type="match status" value="1"/>
</dbReference>
<comment type="caution">
    <text evidence="6">The sequence shown here is derived from an EMBL/GenBank/DDBJ whole genome shotgun (WGS) entry which is preliminary data.</text>
</comment>